<evidence type="ECO:0000256" key="6">
    <source>
        <dbReference type="ARBA" id="ARBA00023098"/>
    </source>
</evidence>
<keyword evidence="9" id="KW-1185">Reference proteome</keyword>
<comment type="catalytic activity">
    <reaction evidence="1">
        <text>a 1,2-diacyl-sn-glycero-3-phosphocholine + H2O = a 1,2-diacyl-sn-glycero-3-phosphate + choline + H(+)</text>
        <dbReference type="Rhea" id="RHEA:14445"/>
        <dbReference type="ChEBI" id="CHEBI:15354"/>
        <dbReference type="ChEBI" id="CHEBI:15377"/>
        <dbReference type="ChEBI" id="CHEBI:15378"/>
        <dbReference type="ChEBI" id="CHEBI:57643"/>
        <dbReference type="ChEBI" id="CHEBI:58608"/>
        <dbReference type="EC" id="3.1.4.4"/>
    </reaction>
</comment>
<keyword evidence="6" id="KW-0443">Lipid metabolism</keyword>
<dbReference type="GO" id="GO:0006793">
    <property type="term" value="P:phosphorus metabolic process"/>
    <property type="evidence" value="ECO:0007669"/>
    <property type="project" value="UniProtKB-ARBA"/>
</dbReference>
<dbReference type="InterPro" id="IPR025202">
    <property type="entry name" value="PLD-like_dom"/>
</dbReference>
<evidence type="ECO:0000256" key="4">
    <source>
        <dbReference type="ARBA" id="ARBA00022801"/>
    </source>
</evidence>
<dbReference type="PANTHER" id="PTHR43856:SF1">
    <property type="entry name" value="MITOCHONDRIAL CARDIOLIPIN HYDROLASE"/>
    <property type="match status" value="1"/>
</dbReference>
<dbReference type="EC" id="3.1.4.4" evidence="3"/>
<dbReference type="EMBL" id="QTTT01000001">
    <property type="protein sequence ID" value="REE96831.1"/>
    <property type="molecule type" value="Genomic_DNA"/>
</dbReference>
<dbReference type="PANTHER" id="PTHR43856">
    <property type="entry name" value="CARDIOLIPIN HYDROLASE"/>
    <property type="match status" value="1"/>
</dbReference>
<proteinExistence type="inferred from homology"/>
<keyword evidence="5" id="KW-0442">Lipid degradation</keyword>
<feature type="domain" description="PLD phosphodiesterase" evidence="7">
    <location>
        <begin position="334"/>
        <end position="369"/>
    </location>
</feature>
<gene>
    <name evidence="8" type="ORF">DFJ69_2283</name>
</gene>
<dbReference type="InterPro" id="IPR001736">
    <property type="entry name" value="PLipase_D/transphosphatidylase"/>
</dbReference>
<dbReference type="Gene3D" id="3.30.870.10">
    <property type="entry name" value="Endonuclease Chain A"/>
    <property type="match status" value="2"/>
</dbReference>
<dbReference type="OrthoDB" id="3740959at2"/>
<evidence type="ECO:0000259" key="7">
    <source>
        <dbReference type="PROSITE" id="PS50035"/>
    </source>
</evidence>
<evidence type="ECO:0000256" key="2">
    <source>
        <dbReference type="ARBA" id="ARBA00008664"/>
    </source>
</evidence>
<comment type="similarity">
    <text evidence="2">Belongs to the phospholipase D family.</text>
</comment>
<evidence type="ECO:0000256" key="1">
    <source>
        <dbReference type="ARBA" id="ARBA00000798"/>
    </source>
</evidence>
<dbReference type="PROSITE" id="PS50035">
    <property type="entry name" value="PLD"/>
    <property type="match status" value="1"/>
</dbReference>
<keyword evidence="4" id="KW-0378">Hydrolase</keyword>
<accession>A0A3D9SYY5</accession>
<name>A0A3D9SYY5_9ACTN</name>
<comment type="caution">
    <text evidence="8">The sequence shown here is derived from an EMBL/GenBank/DDBJ whole genome shotgun (WGS) entry which is preliminary data.</text>
</comment>
<evidence type="ECO:0000313" key="8">
    <source>
        <dbReference type="EMBL" id="REE96831.1"/>
    </source>
</evidence>
<dbReference type="GO" id="GO:0004630">
    <property type="term" value="F:phospholipase D activity"/>
    <property type="evidence" value="ECO:0007669"/>
    <property type="project" value="UniProtKB-EC"/>
</dbReference>
<dbReference type="SUPFAM" id="SSF56024">
    <property type="entry name" value="Phospholipase D/nuclease"/>
    <property type="match status" value="2"/>
</dbReference>
<evidence type="ECO:0000313" key="9">
    <source>
        <dbReference type="Proteomes" id="UP000256661"/>
    </source>
</evidence>
<reference evidence="8 9" key="1">
    <citation type="submission" date="2018-08" db="EMBL/GenBank/DDBJ databases">
        <title>Sequencing the genomes of 1000 actinobacteria strains.</title>
        <authorList>
            <person name="Klenk H.-P."/>
        </authorList>
    </citation>
    <scope>NUCLEOTIDE SEQUENCE [LARGE SCALE GENOMIC DNA]</scope>
    <source>
        <strain evidence="8 9">DSM 43927</strain>
    </source>
</reference>
<dbReference type="GO" id="GO:0016891">
    <property type="term" value="F:RNA endonuclease activity producing 5'-phosphomonoesters, hydrolytic mechanism"/>
    <property type="evidence" value="ECO:0007669"/>
    <property type="project" value="TreeGrafter"/>
</dbReference>
<protein>
    <recommendedName>
        <fullName evidence="3">phospholipase D</fullName>
        <ecNumber evidence="3">3.1.4.4</ecNumber>
    </recommendedName>
</protein>
<evidence type="ECO:0000256" key="3">
    <source>
        <dbReference type="ARBA" id="ARBA00012027"/>
    </source>
</evidence>
<dbReference type="Proteomes" id="UP000256661">
    <property type="component" value="Unassembled WGS sequence"/>
</dbReference>
<dbReference type="AlphaFoldDB" id="A0A3D9SYY5"/>
<organism evidence="8 9">
    <name type="scientific">Thermomonospora umbrina</name>
    <dbReference type="NCBI Taxonomy" id="111806"/>
    <lineage>
        <taxon>Bacteria</taxon>
        <taxon>Bacillati</taxon>
        <taxon>Actinomycetota</taxon>
        <taxon>Actinomycetes</taxon>
        <taxon>Streptosporangiales</taxon>
        <taxon>Thermomonosporaceae</taxon>
        <taxon>Thermomonospora</taxon>
    </lineage>
</organism>
<dbReference type="GO" id="GO:0016042">
    <property type="term" value="P:lipid catabolic process"/>
    <property type="evidence" value="ECO:0007669"/>
    <property type="project" value="UniProtKB-KW"/>
</dbReference>
<evidence type="ECO:0000256" key="5">
    <source>
        <dbReference type="ARBA" id="ARBA00022963"/>
    </source>
</evidence>
<dbReference type="InterPro" id="IPR051406">
    <property type="entry name" value="PLD_domain"/>
</dbReference>
<sequence>MTTVGRGKRVAYRIERRIVAIVVALGMAGAGVGHIGTGTAQAAFAPRSGPVFNNPKGGVAHQYAIMRQIERNIDTSPRGSVIRVAIYSITLDRFADRLIAAHRRGVHVKVLMDTHGANRIWRRLVAVLGGKVNVHKSASSYAALCSAGCVSPYRKNGRAISSLHTKYYLFSGGGKPTVTVSSANPTRAQAEVAWNNSYTVVGNKGLYGAFVRNFTDMSKGAKDDHDRNYYWTYGANPKAYFWPKARRGSDTIRNMLDLVTCSRTHQSKVRLAMFQWSDGRLAVARKLASMASKGCRVTVIYTKAQIAPSVRSTLARSRVDVRDTTHGKTRGGYAAHYTHNKYLLIDGRYNGANGRKFVLTGSANFTRNGLYHNDEANIKAVDPHVYDAYLRNFNQQIAAVPASIAKQRAEDKRPTIPLHPIEARDS</sequence>
<dbReference type="Pfam" id="PF13091">
    <property type="entry name" value="PLDc_2"/>
    <property type="match status" value="2"/>
</dbReference>